<accession>A0A0S3R7P4</accession>
<dbReference type="EMBL" id="AP015034">
    <property type="protein sequence ID" value="BAT76632.1"/>
    <property type="molecule type" value="Genomic_DNA"/>
</dbReference>
<keyword evidence="2" id="KW-1185">Reference proteome</keyword>
<reference evidence="1 2" key="1">
    <citation type="journal article" date="2015" name="Sci. Rep.">
        <title>The power of single molecule real-time sequencing technology in the de novo assembly of a eukaryotic genome.</title>
        <authorList>
            <person name="Sakai H."/>
            <person name="Naito K."/>
            <person name="Ogiso-Tanaka E."/>
            <person name="Takahashi Y."/>
            <person name="Iseki K."/>
            <person name="Muto C."/>
            <person name="Satou K."/>
            <person name="Teruya K."/>
            <person name="Shiroma A."/>
            <person name="Shimoji M."/>
            <person name="Hirano T."/>
            <person name="Itoh T."/>
            <person name="Kaga A."/>
            <person name="Tomooka N."/>
        </authorList>
    </citation>
    <scope>NUCLEOTIDE SEQUENCE [LARGE SCALE GENOMIC DNA]</scope>
    <source>
        <strain evidence="2">cv. Shumari</strain>
    </source>
</reference>
<protein>
    <submittedName>
        <fullName evidence="1">Uncharacterized protein</fullName>
    </submittedName>
</protein>
<dbReference type="AlphaFoldDB" id="A0A0S3R7P4"/>
<name>A0A0S3R7P4_PHAAN</name>
<gene>
    <name evidence="1" type="primary">Vigan.01G466200</name>
    <name evidence="1" type="ORF">VIGAN_01466200</name>
</gene>
<evidence type="ECO:0000313" key="2">
    <source>
        <dbReference type="Proteomes" id="UP000291084"/>
    </source>
</evidence>
<proteinExistence type="predicted"/>
<organism evidence="1 2">
    <name type="scientific">Vigna angularis var. angularis</name>
    <dbReference type="NCBI Taxonomy" id="157739"/>
    <lineage>
        <taxon>Eukaryota</taxon>
        <taxon>Viridiplantae</taxon>
        <taxon>Streptophyta</taxon>
        <taxon>Embryophyta</taxon>
        <taxon>Tracheophyta</taxon>
        <taxon>Spermatophyta</taxon>
        <taxon>Magnoliopsida</taxon>
        <taxon>eudicotyledons</taxon>
        <taxon>Gunneridae</taxon>
        <taxon>Pentapetalae</taxon>
        <taxon>rosids</taxon>
        <taxon>fabids</taxon>
        <taxon>Fabales</taxon>
        <taxon>Fabaceae</taxon>
        <taxon>Papilionoideae</taxon>
        <taxon>50 kb inversion clade</taxon>
        <taxon>NPAAA clade</taxon>
        <taxon>indigoferoid/millettioid clade</taxon>
        <taxon>Phaseoleae</taxon>
        <taxon>Vigna</taxon>
    </lineage>
</organism>
<evidence type="ECO:0000313" key="1">
    <source>
        <dbReference type="EMBL" id="BAT76632.1"/>
    </source>
</evidence>
<dbReference type="Proteomes" id="UP000291084">
    <property type="component" value="Chromosome 1"/>
</dbReference>
<sequence>MLNREWLLTVKLDCCTFISSFSMVDTVEGVNCCCCQPFKTINSLLQCGPLFLCCPKHVFASQIELAVLFSTWCPF</sequence>